<comment type="caution">
    <text evidence="11">The sequence shown here is derived from an EMBL/GenBank/DDBJ whole genome shotgun (WGS) entry which is preliminary data.</text>
</comment>
<dbReference type="GO" id="GO:0005737">
    <property type="term" value="C:cytoplasm"/>
    <property type="evidence" value="ECO:0007669"/>
    <property type="project" value="TreeGrafter"/>
</dbReference>
<dbReference type="PROSITE" id="PS00916">
    <property type="entry name" value="PI3_4_KINASE_2"/>
    <property type="match status" value="1"/>
</dbReference>
<sequence length="1202" mass="137784">MDDSSARPTKRDGMNMGTTRLQRSPTAVMLPTYKPQAIVDTIKKNGSLRSPKASTSSTTNPMIPPPPETSSFIRATRPTRNHSDPEMEVTKTQSKSPPTSPNLQLARTRTNKPPISNFRESHRSVSFFGTPFPKANVREETPAFSREVSQTSMSPSKMVNSAMENTYRERIMPHQRQTDALRKRYSQYLAKSSLKRSALEHIYELHEDWQSLDKLTFRTVILAFNDRYDLECRYDWTIGTLKDTLWAIMNEPCGAPSEYVLSVDGDDFLVNEDDTLGSIVYIHFCRKINLLPTFHVKELSEYHLLKDSINAVVGKRTRRTISHKEYATFTKNMNRVRYEKYLKRPPVQTNLLSDLYDEFYTRIYMRLGKSQEISVKTVQCRGLQTVGEFVDGLFIQYGYLIDKDVDPSDYALKFKGTEEYLIDFFKLMIEIKTVQEQLRARGKVDVILMKTQDITIPKWFQLTEFYDQNKFGEKVSSVKDSTIHIHNEVNPMMGANAKKVSIFKNSRTVSLVLKVTHIKDLLDREGIKFNPKQPVELFFTVSVKHYDTLIFQDNTQVAIYNGSTNSVQWPSLGLCPYNKLTYSSAVTFTLNCRLGRKTTPLAWVNRALVNYMSVVAEGKFSCKMWPPSDNREFLYVEPAEEGGPQMTYEIPPEDNNTINILPELMPLPSFQNVIPSKSDVTKMTQLFNTDPLYIPTKEERSMLWTYREYCSRNPISVLKFVWAIPWGDSKAVEEAYSLLTDWPLLPQPAMSLELLKPRFADKKIREYTVRNLEKISDNELSDYLLQLVQAVRHEMHPDCPLSRFLMSRALMNRAQIGHNFFWFLKAQLDETPETERYDMLLEAYLQNCGNYLAETFRQTSMGSSLMKIAAEVAVTERPKRKEVLTKGLLSILLPTYFQTIITPTQVAKGINIEKCKFMDSKTVPVWIEFENIDKIGDKFSAILKIGDDLRQDQLTLQMMNIMDNLWLKAGLDLKMIHYKVVATGPASGWVEVVEDSTTTAHIQKEAGGISGVFNEKTLYMWLKKMNPSKGELSEATETFIKSCAASCVATYVLGIGDRHNDNIMINRSGQLFHIDFGKFLGNAQMFLNIKRDRAPFVFTPDMAYVMGGIGSENFQTFVTLCCQAYNIVRREANTFINLFAMMLNTGIPELRSEKDLEYVRQAFALKMSEEEAARHFTSLIHESIKAKSIQLNFAIHLMAKPG</sequence>
<dbReference type="InterPro" id="IPR018936">
    <property type="entry name" value="PI3/4_kinase_CS"/>
</dbReference>
<dbReference type="PANTHER" id="PTHR10048">
    <property type="entry name" value="PHOSPHATIDYLINOSITOL KINASE"/>
    <property type="match status" value="1"/>
</dbReference>
<evidence type="ECO:0000259" key="9">
    <source>
        <dbReference type="PROSITE" id="PS51546"/>
    </source>
</evidence>
<feature type="compositionally biased region" description="Polar residues" evidence="6">
    <location>
        <begin position="16"/>
        <end position="25"/>
    </location>
</feature>
<dbReference type="InterPro" id="IPR035892">
    <property type="entry name" value="C2_domain_sf"/>
</dbReference>
<dbReference type="Gene3D" id="3.10.20.770">
    <property type="match status" value="1"/>
</dbReference>
<gene>
    <name evidence="11" type="ORF">PROFUN_03777</name>
</gene>
<dbReference type="InterPro" id="IPR036940">
    <property type="entry name" value="PI3/4_kinase_cat_sf"/>
</dbReference>
<dbReference type="InParanoid" id="A0A2P6NDQ5"/>
<dbReference type="AlphaFoldDB" id="A0A2P6NDQ5"/>
<dbReference type="Pfam" id="PF00613">
    <property type="entry name" value="PI3Ka"/>
    <property type="match status" value="1"/>
</dbReference>
<dbReference type="GO" id="GO:0005942">
    <property type="term" value="C:phosphatidylinositol 3-kinase complex"/>
    <property type="evidence" value="ECO:0007669"/>
    <property type="project" value="TreeGrafter"/>
</dbReference>
<keyword evidence="4" id="KW-0067">ATP-binding</keyword>
<feature type="compositionally biased region" description="Polar residues" evidence="6">
    <location>
        <begin position="52"/>
        <end position="61"/>
    </location>
</feature>
<name>A0A2P6NDQ5_9EUKA</name>
<feature type="domain" description="PI3K-RBD" evidence="9">
    <location>
        <begin position="348"/>
        <end position="450"/>
    </location>
</feature>
<comment type="similarity">
    <text evidence="5">Belongs to the PI3/PI4-kinase family.</text>
</comment>
<dbReference type="InterPro" id="IPR015433">
    <property type="entry name" value="PI3/4_kinase"/>
</dbReference>
<evidence type="ECO:0000256" key="5">
    <source>
        <dbReference type="PROSITE-ProRule" id="PRU00880"/>
    </source>
</evidence>
<accession>A0A2P6NDQ5</accession>
<feature type="domain" description="PI3K/PI4K catalytic" evidence="7">
    <location>
        <begin position="911"/>
        <end position="1188"/>
    </location>
</feature>
<dbReference type="GO" id="GO:0005886">
    <property type="term" value="C:plasma membrane"/>
    <property type="evidence" value="ECO:0007669"/>
    <property type="project" value="TreeGrafter"/>
</dbReference>
<dbReference type="GO" id="GO:0016477">
    <property type="term" value="P:cell migration"/>
    <property type="evidence" value="ECO:0007669"/>
    <property type="project" value="TreeGrafter"/>
</dbReference>
<dbReference type="PROSITE" id="PS00915">
    <property type="entry name" value="PI3_4_KINASE_1"/>
    <property type="match status" value="1"/>
</dbReference>
<dbReference type="Proteomes" id="UP000241769">
    <property type="component" value="Unassembled WGS sequence"/>
</dbReference>
<protein>
    <recommendedName>
        <fullName evidence="13">Phosphatidylinositol 3-kinase</fullName>
    </recommendedName>
</protein>
<evidence type="ECO:0008006" key="13">
    <source>
        <dbReference type="Google" id="ProtNLM"/>
    </source>
</evidence>
<keyword evidence="3" id="KW-0418">Kinase</keyword>
<dbReference type="InterPro" id="IPR042236">
    <property type="entry name" value="PI3K_accessory_sf"/>
</dbReference>
<dbReference type="SUPFAM" id="SSF49562">
    <property type="entry name" value="C2 domain (Calcium/lipid-binding domain, CaLB)"/>
    <property type="match status" value="1"/>
</dbReference>
<evidence type="ECO:0000259" key="10">
    <source>
        <dbReference type="PROSITE" id="PS51547"/>
    </source>
</evidence>
<dbReference type="InterPro" id="IPR002420">
    <property type="entry name" value="PI3K-type_C2_dom"/>
</dbReference>
<dbReference type="Gene3D" id="1.10.1070.11">
    <property type="entry name" value="Phosphatidylinositol 3-/4-kinase, catalytic domain"/>
    <property type="match status" value="1"/>
</dbReference>
<dbReference type="SUPFAM" id="SSF56112">
    <property type="entry name" value="Protein kinase-like (PK-like)"/>
    <property type="match status" value="1"/>
</dbReference>
<dbReference type="Gene3D" id="1.25.40.70">
    <property type="entry name" value="Phosphatidylinositol 3-kinase, accessory domain (PIK)"/>
    <property type="match status" value="1"/>
</dbReference>
<evidence type="ECO:0000256" key="4">
    <source>
        <dbReference type="ARBA" id="ARBA00022840"/>
    </source>
</evidence>
<dbReference type="GO" id="GO:0048015">
    <property type="term" value="P:phosphatidylinositol-mediated signaling"/>
    <property type="evidence" value="ECO:0007669"/>
    <property type="project" value="TreeGrafter"/>
</dbReference>
<feature type="compositionally biased region" description="Polar residues" evidence="6">
    <location>
        <begin position="90"/>
        <end position="114"/>
    </location>
</feature>
<dbReference type="InterPro" id="IPR029071">
    <property type="entry name" value="Ubiquitin-like_domsf"/>
</dbReference>
<evidence type="ECO:0000256" key="1">
    <source>
        <dbReference type="ARBA" id="ARBA00022679"/>
    </source>
</evidence>
<dbReference type="InterPro" id="IPR016024">
    <property type="entry name" value="ARM-type_fold"/>
</dbReference>
<feature type="region of interest" description="Disordered" evidence="6">
    <location>
        <begin position="1"/>
        <end position="118"/>
    </location>
</feature>
<evidence type="ECO:0000313" key="11">
    <source>
        <dbReference type="EMBL" id="PRP82087.1"/>
    </source>
</evidence>
<dbReference type="InterPro" id="IPR001263">
    <property type="entry name" value="PI3K_accessory_dom"/>
</dbReference>
<dbReference type="SUPFAM" id="SSF54236">
    <property type="entry name" value="Ubiquitin-like"/>
    <property type="match status" value="1"/>
</dbReference>
<dbReference type="SMART" id="SM00146">
    <property type="entry name" value="PI3Kc"/>
    <property type="match status" value="1"/>
</dbReference>
<evidence type="ECO:0000256" key="6">
    <source>
        <dbReference type="SAM" id="MobiDB-lite"/>
    </source>
</evidence>
<dbReference type="GO" id="GO:0043491">
    <property type="term" value="P:phosphatidylinositol 3-kinase/protein kinase B signal transduction"/>
    <property type="evidence" value="ECO:0007669"/>
    <property type="project" value="TreeGrafter"/>
</dbReference>
<dbReference type="EMBL" id="MDYQ01000111">
    <property type="protein sequence ID" value="PRP82087.1"/>
    <property type="molecule type" value="Genomic_DNA"/>
</dbReference>
<dbReference type="InterPro" id="IPR000403">
    <property type="entry name" value="PI3/4_kinase_cat_dom"/>
</dbReference>
<dbReference type="InterPro" id="IPR035448">
    <property type="entry name" value="PI3Kc"/>
</dbReference>
<dbReference type="SMART" id="SM00145">
    <property type="entry name" value="PI3Ka"/>
    <property type="match status" value="1"/>
</dbReference>
<reference evidence="11 12" key="1">
    <citation type="journal article" date="2018" name="Genome Biol. Evol.">
        <title>Multiple Roots of Fruiting Body Formation in Amoebozoa.</title>
        <authorList>
            <person name="Hillmann F."/>
            <person name="Forbes G."/>
            <person name="Novohradska S."/>
            <person name="Ferling I."/>
            <person name="Riege K."/>
            <person name="Groth M."/>
            <person name="Westermann M."/>
            <person name="Marz M."/>
            <person name="Spaller T."/>
            <person name="Winckler T."/>
            <person name="Schaap P."/>
            <person name="Glockner G."/>
        </authorList>
    </citation>
    <scope>NUCLEOTIDE SEQUENCE [LARGE SCALE GENOMIC DNA]</scope>
    <source>
        <strain evidence="11 12">Jena</strain>
    </source>
</reference>
<dbReference type="PANTHER" id="PTHR10048:SF14">
    <property type="entry name" value="LD28067P"/>
    <property type="match status" value="1"/>
</dbReference>
<dbReference type="InterPro" id="IPR011009">
    <property type="entry name" value="Kinase-like_dom_sf"/>
</dbReference>
<dbReference type="STRING" id="1890364.A0A2P6NDQ5"/>
<dbReference type="SUPFAM" id="SSF48371">
    <property type="entry name" value="ARM repeat"/>
    <property type="match status" value="1"/>
</dbReference>
<dbReference type="Gene3D" id="2.60.40.150">
    <property type="entry name" value="C2 domain"/>
    <property type="match status" value="1"/>
</dbReference>
<evidence type="ECO:0000256" key="2">
    <source>
        <dbReference type="ARBA" id="ARBA00022741"/>
    </source>
</evidence>
<dbReference type="Pfam" id="PF00454">
    <property type="entry name" value="PI3_PI4_kinase"/>
    <property type="match status" value="1"/>
</dbReference>
<dbReference type="GO" id="GO:0005524">
    <property type="term" value="F:ATP binding"/>
    <property type="evidence" value="ECO:0007669"/>
    <property type="project" value="UniProtKB-KW"/>
</dbReference>
<dbReference type="GO" id="GO:0016303">
    <property type="term" value="F:1-phosphatidylinositol-3-kinase activity"/>
    <property type="evidence" value="ECO:0007669"/>
    <property type="project" value="TreeGrafter"/>
</dbReference>
<evidence type="ECO:0000256" key="3">
    <source>
        <dbReference type="ARBA" id="ARBA00022777"/>
    </source>
</evidence>
<proteinExistence type="inferred from homology"/>
<evidence type="ECO:0000259" key="7">
    <source>
        <dbReference type="PROSITE" id="PS50290"/>
    </source>
</evidence>
<dbReference type="PROSITE" id="PS51546">
    <property type="entry name" value="PI3K_RBD"/>
    <property type="match status" value="1"/>
</dbReference>
<dbReference type="CDD" id="cd00891">
    <property type="entry name" value="PI3Kc"/>
    <property type="match status" value="1"/>
</dbReference>
<dbReference type="GO" id="GO:0035005">
    <property type="term" value="F:1-phosphatidylinositol-4-phosphate 3-kinase activity"/>
    <property type="evidence" value="ECO:0007669"/>
    <property type="project" value="TreeGrafter"/>
</dbReference>
<dbReference type="PROSITE" id="PS50290">
    <property type="entry name" value="PI3_4_KINASE_3"/>
    <property type="match status" value="1"/>
</dbReference>
<feature type="domain" description="C2 PI3K-type" evidence="10">
    <location>
        <begin position="504"/>
        <end position="671"/>
    </location>
</feature>
<dbReference type="PROSITE" id="PS51547">
    <property type="entry name" value="C2_PI3K"/>
    <property type="match status" value="1"/>
</dbReference>
<keyword evidence="2" id="KW-0547">Nucleotide-binding</keyword>
<dbReference type="Gene3D" id="3.30.1010.10">
    <property type="entry name" value="Phosphatidylinositol 3-kinase Catalytic Subunit, Chain A, domain 4"/>
    <property type="match status" value="1"/>
</dbReference>
<dbReference type="PROSITE" id="PS51545">
    <property type="entry name" value="PIK_HELICAL"/>
    <property type="match status" value="1"/>
</dbReference>
<keyword evidence="12" id="KW-1185">Reference proteome</keyword>
<organism evidence="11 12">
    <name type="scientific">Planoprotostelium fungivorum</name>
    <dbReference type="NCBI Taxonomy" id="1890364"/>
    <lineage>
        <taxon>Eukaryota</taxon>
        <taxon>Amoebozoa</taxon>
        <taxon>Evosea</taxon>
        <taxon>Variosea</taxon>
        <taxon>Cavosteliida</taxon>
        <taxon>Cavosteliaceae</taxon>
        <taxon>Planoprotostelium</taxon>
    </lineage>
</organism>
<dbReference type="FunFam" id="1.10.1070.11:FF:000001">
    <property type="entry name" value="Phosphatidylinositol 4,5-bisphosphate 3-kinase catalytic subunit"/>
    <property type="match status" value="1"/>
</dbReference>
<dbReference type="OrthoDB" id="67688at2759"/>
<evidence type="ECO:0000313" key="12">
    <source>
        <dbReference type="Proteomes" id="UP000241769"/>
    </source>
</evidence>
<keyword evidence="1" id="KW-0808">Transferase</keyword>
<evidence type="ECO:0000259" key="8">
    <source>
        <dbReference type="PROSITE" id="PS51545"/>
    </source>
</evidence>
<dbReference type="InterPro" id="IPR000341">
    <property type="entry name" value="PI3K_Ras-bd_dom"/>
</dbReference>
<feature type="domain" description="PIK helical" evidence="8">
    <location>
        <begin position="669"/>
        <end position="847"/>
    </location>
</feature>